<accession>A0A2S6IAN5</accession>
<organism evidence="2 3">
    <name type="scientific">Neolewinella xylanilytica</name>
    <dbReference type="NCBI Taxonomy" id="1514080"/>
    <lineage>
        <taxon>Bacteria</taxon>
        <taxon>Pseudomonadati</taxon>
        <taxon>Bacteroidota</taxon>
        <taxon>Saprospiria</taxon>
        <taxon>Saprospirales</taxon>
        <taxon>Lewinellaceae</taxon>
        <taxon>Neolewinella</taxon>
    </lineage>
</organism>
<dbReference type="InterPro" id="IPR050570">
    <property type="entry name" value="Cell_wall_metabolism_enzyme"/>
</dbReference>
<dbReference type="PANTHER" id="PTHR21666:SF270">
    <property type="entry name" value="MUREIN HYDROLASE ACTIVATOR ENVC"/>
    <property type="match status" value="1"/>
</dbReference>
<proteinExistence type="predicted"/>
<dbReference type="InterPro" id="IPR011055">
    <property type="entry name" value="Dup_hybrid_motif"/>
</dbReference>
<dbReference type="EMBL" id="PTJC01000005">
    <property type="protein sequence ID" value="PPK88563.1"/>
    <property type="molecule type" value="Genomic_DNA"/>
</dbReference>
<dbReference type="Proteomes" id="UP000237662">
    <property type="component" value="Unassembled WGS sequence"/>
</dbReference>
<sequence length="194" mass="20952">MLTKMLVLEAVVICGLLAFFVHRQLPATELTVGDRTFVIKEEPIVATEGTVPLPDDGDTPGGLTFPVAGFGTAAVISVFGDRRGSQRLHEGIDIKAPKGTPVVAVTDGFVERINSGGSGGRQLYLRDVRGRLYYYAHLDEWRKGEFDAVSAGDTLATVGDTGNAQGTTPHLHFEVLVGKRKSPVDPLRYWSLTE</sequence>
<dbReference type="InterPro" id="IPR016047">
    <property type="entry name" value="M23ase_b-sheet_dom"/>
</dbReference>
<dbReference type="SUPFAM" id="SSF51261">
    <property type="entry name" value="Duplicated hybrid motif"/>
    <property type="match status" value="1"/>
</dbReference>
<comment type="caution">
    <text evidence="2">The sequence shown here is derived from an EMBL/GenBank/DDBJ whole genome shotgun (WGS) entry which is preliminary data.</text>
</comment>
<dbReference type="PANTHER" id="PTHR21666">
    <property type="entry name" value="PEPTIDASE-RELATED"/>
    <property type="match status" value="1"/>
</dbReference>
<reference evidence="2 3" key="1">
    <citation type="submission" date="2018-02" db="EMBL/GenBank/DDBJ databases">
        <title>Genomic Encyclopedia of Archaeal and Bacterial Type Strains, Phase II (KMG-II): from individual species to whole genera.</title>
        <authorList>
            <person name="Goeker M."/>
        </authorList>
    </citation>
    <scope>NUCLEOTIDE SEQUENCE [LARGE SCALE GENOMIC DNA]</scope>
    <source>
        <strain evidence="2 3">DSM 29526</strain>
    </source>
</reference>
<evidence type="ECO:0000259" key="1">
    <source>
        <dbReference type="Pfam" id="PF01551"/>
    </source>
</evidence>
<keyword evidence="3" id="KW-1185">Reference proteome</keyword>
<dbReference type="Pfam" id="PF01551">
    <property type="entry name" value="Peptidase_M23"/>
    <property type="match status" value="1"/>
</dbReference>
<dbReference type="GO" id="GO:0004222">
    <property type="term" value="F:metalloendopeptidase activity"/>
    <property type="evidence" value="ECO:0007669"/>
    <property type="project" value="TreeGrafter"/>
</dbReference>
<protein>
    <submittedName>
        <fullName evidence="2">Peptidase M23-like protein</fullName>
    </submittedName>
</protein>
<gene>
    <name evidence="2" type="ORF">CLV84_1531</name>
</gene>
<dbReference type="Gene3D" id="2.70.70.10">
    <property type="entry name" value="Glucose Permease (Domain IIA)"/>
    <property type="match status" value="1"/>
</dbReference>
<dbReference type="OrthoDB" id="9810477at2"/>
<evidence type="ECO:0000313" key="3">
    <source>
        <dbReference type="Proteomes" id="UP000237662"/>
    </source>
</evidence>
<dbReference type="RefSeq" id="WP_146088745.1">
    <property type="nucleotide sequence ID" value="NZ_PTJC01000005.1"/>
</dbReference>
<dbReference type="CDD" id="cd12797">
    <property type="entry name" value="M23_peptidase"/>
    <property type="match status" value="1"/>
</dbReference>
<feature type="domain" description="M23ase beta-sheet core" evidence="1">
    <location>
        <begin position="88"/>
        <end position="186"/>
    </location>
</feature>
<name>A0A2S6IAN5_9BACT</name>
<evidence type="ECO:0000313" key="2">
    <source>
        <dbReference type="EMBL" id="PPK88563.1"/>
    </source>
</evidence>
<dbReference type="AlphaFoldDB" id="A0A2S6IAN5"/>